<dbReference type="AlphaFoldDB" id="A0A1Y1HWP5"/>
<feature type="coiled-coil region" evidence="10">
    <location>
        <begin position="802"/>
        <end position="895"/>
    </location>
</feature>
<evidence type="ECO:0000256" key="8">
    <source>
        <dbReference type="ARBA" id="ARBA00023054"/>
    </source>
</evidence>
<evidence type="ECO:0000259" key="12">
    <source>
        <dbReference type="Pfam" id="PF17942"/>
    </source>
</evidence>
<dbReference type="InterPro" id="IPR036890">
    <property type="entry name" value="HATPase_C_sf"/>
</dbReference>
<reference evidence="13 14" key="1">
    <citation type="journal article" date="2014" name="Nat. Commun.">
        <title>Klebsormidium flaccidum genome reveals primary factors for plant terrestrial adaptation.</title>
        <authorList>
            <person name="Hori K."/>
            <person name="Maruyama F."/>
            <person name="Fujisawa T."/>
            <person name="Togashi T."/>
            <person name="Yamamoto N."/>
            <person name="Seo M."/>
            <person name="Sato S."/>
            <person name="Yamada T."/>
            <person name="Mori H."/>
            <person name="Tajima N."/>
            <person name="Moriyama T."/>
            <person name="Ikeuchi M."/>
            <person name="Watanabe M."/>
            <person name="Wada H."/>
            <person name="Kobayashi K."/>
            <person name="Saito M."/>
            <person name="Masuda T."/>
            <person name="Sasaki-Sekimoto Y."/>
            <person name="Mashiguchi K."/>
            <person name="Awai K."/>
            <person name="Shimojima M."/>
            <person name="Masuda S."/>
            <person name="Iwai M."/>
            <person name="Nobusawa T."/>
            <person name="Narise T."/>
            <person name="Kondo S."/>
            <person name="Saito H."/>
            <person name="Sato R."/>
            <person name="Murakawa M."/>
            <person name="Ihara Y."/>
            <person name="Oshima-Yamada Y."/>
            <person name="Ohtaka K."/>
            <person name="Satoh M."/>
            <person name="Sonobe K."/>
            <person name="Ishii M."/>
            <person name="Ohtani R."/>
            <person name="Kanamori-Sato M."/>
            <person name="Honoki R."/>
            <person name="Miyazaki D."/>
            <person name="Mochizuki H."/>
            <person name="Umetsu J."/>
            <person name="Higashi K."/>
            <person name="Shibata D."/>
            <person name="Kamiya Y."/>
            <person name="Sato N."/>
            <person name="Nakamura Y."/>
            <person name="Tabata S."/>
            <person name="Ida S."/>
            <person name="Kurokawa K."/>
            <person name="Ohta H."/>
        </authorList>
    </citation>
    <scope>NUCLEOTIDE SEQUENCE [LARGE SCALE GENOMIC DNA]</scope>
    <source>
        <strain evidence="13 14">NIES-2285</strain>
    </source>
</reference>
<feature type="compositionally biased region" description="Polar residues" evidence="11">
    <location>
        <begin position="130"/>
        <end position="152"/>
    </location>
</feature>
<evidence type="ECO:0000256" key="9">
    <source>
        <dbReference type="ARBA" id="ARBA00023242"/>
    </source>
</evidence>
<evidence type="ECO:0000256" key="10">
    <source>
        <dbReference type="SAM" id="Coils"/>
    </source>
</evidence>
<feature type="compositionally biased region" description="Basic and acidic residues" evidence="11">
    <location>
        <begin position="1032"/>
        <end position="1042"/>
    </location>
</feature>
<dbReference type="InterPro" id="IPR045261">
    <property type="entry name" value="MORC_ATPase"/>
</dbReference>
<organism evidence="13 14">
    <name type="scientific">Klebsormidium nitens</name>
    <name type="common">Green alga</name>
    <name type="synonym">Ulothrix nitens</name>
    <dbReference type="NCBI Taxonomy" id="105231"/>
    <lineage>
        <taxon>Eukaryota</taxon>
        <taxon>Viridiplantae</taxon>
        <taxon>Streptophyta</taxon>
        <taxon>Klebsormidiophyceae</taxon>
        <taxon>Klebsormidiales</taxon>
        <taxon>Klebsormidiaceae</taxon>
        <taxon>Klebsormidium</taxon>
    </lineage>
</organism>
<dbReference type="GO" id="GO:0031349">
    <property type="term" value="P:positive regulation of defense response"/>
    <property type="evidence" value="ECO:0007669"/>
    <property type="project" value="UniProtKB-ARBA"/>
</dbReference>
<gene>
    <name evidence="13" type="ORF">KFL_000670050</name>
</gene>
<dbReference type="Pfam" id="PF13589">
    <property type="entry name" value="HATPase_c_3"/>
    <property type="match status" value="1"/>
</dbReference>
<sequence length="1111" mass="120358">MVAALKCMIRANGHVLDTKPDIKKLLFSGKSPMPAVDTAEETAAGISGRCKVGASEGRPPKRIKTEPGEAPVEGADRQGQLPGGAVQNGLSPGGHGPFVDVKPKLEPVEKAGGERAPESLGGMPPAGNKASLSSELHKASISSAGQPAGTTNADEDALPETGSSEPDPDEGLEEGEIEDVDARILQELEEQVRKHAELLKKKQEELERGAAGGGSQGPSQSQGLEAGNGSGPESRELVRAIGIDSNAAEGPPRRAGGNRQFWHAGEYEVQQGIVPETTGSMAHVRVHPKFLHSNATSHKWALGAVAELLDNALDEVQNGATFVSIDMELNPRAALGVEPMLVVEDDGGGMDPDRLRKCMSLGYSAKTKLANTIGQYGNGFKTSTMRLGADVIVFTRCPGMGGRPATQSIGLLSFTFLKKTGHEDIVVPMVDFEVGAEGTLRPVLAGSLEDHARNLDTICEWSPFATQEALLDQFGGLGSHGTRVVIFNLWENDDGLLELDFETDPRDILLRSRDVDTEKAEAFPDSHVYFTYMHSLRNYASILYLSLPPGFRIFLRGAEVQHHSLAHTLRHAKELLYRPHMGEDARENASVVTTLGFWVDSPPLDVQGFNVYHKNRLIKPFWRVWNSASSNGRGVVGVLEANFVEPAHDKQGFESTPVLQRLEKWLARSQKAYWNEYCVLVGYQDRATWKKRKPGSDPAYHAPSTARSPRDDPPFTPTEGGAGLDSPSVGDPGVSLAAPQETGGTIEGLDQEDQPLLYRVRTPKAIGGWQNGSPAAGAEEPRGSGGVGGPSPAERAETAARVKQLEAAVMEKDALLKGLEQHAGKLVEAVGERERRAAQLEAQLEEEKRTARLLDVAMAKLRGMTAACEQQKATIEQQRRALEVAERTAEALRGDVSREAARVAAAQKEIGSVRERGEAKVREMQAELNKERGWNGERALQLVKMEQELSAAREGSGAALAAERAAHAKAQEKLKLLARDHVHLRRQHDATLQNMAAQGERIEQLEWRIREGAEHRVKREPEPINGGEGEQEERRVGGERSGGEGGGALKKMRRTSDSSEVLEGGVKWPVAEERSVSHRSLAGEEDDLRAEMRRLKEEFAAMKELLLSKSG</sequence>
<protein>
    <submittedName>
        <fullName evidence="13">ATPase-like domain containing protein</fullName>
    </submittedName>
</protein>
<evidence type="ECO:0000313" key="14">
    <source>
        <dbReference type="Proteomes" id="UP000054558"/>
    </source>
</evidence>
<feature type="region of interest" description="Disordered" evidence="11">
    <location>
        <begin position="207"/>
        <end position="233"/>
    </location>
</feature>
<dbReference type="GO" id="GO:0005524">
    <property type="term" value="F:ATP binding"/>
    <property type="evidence" value="ECO:0007669"/>
    <property type="project" value="UniProtKB-KW"/>
</dbReference>
<feature type="region of interest" description="Disordered" evidence="11">
    <location>
        <begin position="1014"/>
        <end position="1087"/>
    </location>
</feature>
<feature type="coiled-coil region" evidence="10">
    <location>
        <begin position="960"/>
        <end position="987"/>
    </location>
</feature>
<keyword evidence="3" id="KW-0540">Nuclease</keyword>
<keyword evidence="6" id="KW-0378">Hydrolase</keyword>
<keyword evidence="8 10" id="KW-0175">Coiled coil</keyword>
<keyword evidence="7" id="KW-0067">ATP-binding</keyword>
<evidence type="ECO:0000256" key="1">
    <source>
        <dbReference type="ARBA" id="ARBA00004123"/>
    </source>
</evidence>
<dbReference type="STRING" id="105231.A0A1Y1HWP5"/>
<evidence type="ECO:0000256" key="6">
    <source>
        <dbReference type="ARBA" id="ARBA00022801"/>
    </source>
</evidence>
<evidence type="ECO:0000256" key="4">
    <source>
        <dbReference type="ARBA" id="ARBA00022741"/>
    </source>
</evidence>
<dbReference type="GO" id="GO:0016887">
    <property type="term" value="F:ATP hydrolysis activity"/>
    <property type="evidence" value="ECO:0007669"/>
    <property type="project" value="InterPro"/>
</dbReference>
<accession>A0A1Y1HWP5</accession>
<dbReference type="OrthoDB" id="757982at2759"/>
<evidence type="ECO:0000256" key="11">
    <source>
        <dbReference type="SAM" id="MobiDB-lite"/>
    </source>
</evidence>
<keyword evidence="9" id="KW-0539">Nucleus</keyword>
<keyword evidence="5" id="KW-0255">Endonuclease</keyword>
<feature type="domain" description="Morc S5" evidence="12">
    <location>
        <begin position="534"/>
        <end position="674"/>
    </location>
</feature>
<dbReference type="PANTHER" id="PTHR23336:SF50">
    <property type="entry name" value="PROTEIN MICRORCHIDIA 1-RELATED"/>
    <property type="match status" value="1"/>
</dbReference>
<comment type="similarity">
    <text evidence="2">Belongs to the MORC ATPase protein family.</text>
</comment>
<evidence type="ECO:0000256" key="3">
    <source>
        <dbReference type="ARBA" id="ARBA00022722"/>
    </source>
</evidence>
<dbReference type="Pfam" id="PF17942">
    <property type="entry name" value="Morc6_S5"/>
    <property type="match status" value="1"/>
</dbReference>
<comment type="subcellular location">
    <subcellularLocation>
        <location evidence="1">Nucleus</location>
    </subcellularLocation>
</comment>
<feature type="compositionally biased region" description="Basic and acidic residues" evidence="11">
    <location>
        <begin position="101"/>
        <end position="117"/>
    </location>
</feature>
<keyword evidence="4" id="KW-0547">Nucleotide-binding</keyword>
<dbReference type="GO" id="GO:0004519">
    <property type="term" value="F:endonuclease activity"/>
    <property type="evidence" value="ECO:0007669"/>
    <property type="project" value="UniProtKB-KW"/>
</dbReference>
<evidence type="ECO:0000313" key="13">
    <source>
        <dbReference type="EMBL" id="GAQ80947.1"/>
    </source>
</evidence>
<evidence type="ECO:0000256" key="2">
    <source>
        <dbReference type="ARBA" id="ARBA00007845"/>
    </source>
</evidence>
<evidence type="ECO:0000256" key="5">
    <source>
        <dbReference type="ARBA" id="ARBA00022759"/>
    </source>
</evidence>
<dbReference type="EMBL" id="DF237016">
    <property type="protein sequence ID" value="GAQ80947.1"/>
    <property type="molecule type" value="Genomic_DNA"/>
</dbReference>
<proteinExistence type="inferred from homology"/>
<dbReference type="Proteomes" id="UP000054558">
    <property type="component" value="Unassembled WGS sequence"/>
</dbReference>
<feature type="region of interest" description="Disordered" evidence="11">
    <location>
        <begin position="50"/>
        <end position="173"/>
    </location>
</feature>
<dbReference type="InterPro" id="IPR041006">
    <property type="entry name" value="Morc_S5"/>
</dbReference>
<dbReference type="SUPFAM" id="SSF55874">
    <property type="entry name" value="ATPase domain of HSP90 chaperone/DNA topoisomerase II/histidine kinase"/>
    <property type="match status" value="1"/>
</dbReference>
<evidence type="ECO:0000256" key="7">
    <source>
        <dbReference type="ARBA" id="ARBA00022840"/>
    </source>
</evidence>
<name>A0A1Y1HWP5_KLENI</name>
<keyword evidence="14" id="KW-1185">Reference proteome</keyword>
<dbReference type="GO" id="GO:0005634">
    <property type="term" value="C:nucleus"/>
    <property type="evidence" value="ECO:0000318"/>
    <property type="project" value="GO_Central"/>
</dbReference>
<dbReference type="FunFam" id="3.30.565.10:FF:000075">
    <property type="entry name" value="MORC family CW-type zinc finger protein 4"/>
    <property type="match status" value="1"/>
</dbReference>
<dbReference type="PANTHER" id="PTHR23336">
    <property type="entry name" value="ZINC FINGER CW-TYPE COILED-COIL DOMAIN PROTEIN 3"/>
    <property type="match status" value="1"/>
</dbReference>
<dbReference type="Gene3D" id="3.30.565.10">
    <property type="entry name" value="Histidine kinase-like ATPase, C-terminal domain"/>
    <property type="match status" value="1"/>
</dbReference>
<feature type="region of interest" description="Disordered" evidence="11">
    <location>
        <begin position="690"/>
        <end position="797"/>
    </location>
</feature>